<accession>A0A7W7WK04</accession>
<comment type="caution">
    <text evidence="3">The sequence shown here is derived from an EMBL/GenBank/DDBJ whole genome shotgun (WGS) entry which is preliminary data.</text>
</comment>
<name>A0A7W7WK04_9ACTN</name>
<dbReference type="EMBL" id="JACHJR010000001">
    <property type="protein sequence ID" value="MBB4949723.1"/>
    <property type="molecule type" value="Genomic_DNA"/>
</dbReference>
<dbReference type="SUPFAM" id="SSF50494">
    <property type="entry name" value="Trypsin-like serine proteases"/>
    <property type="match status" value="1"/>
</dbReference>
<evidence type="ECO:0000313" key="4">
    <source>
        <dbReference type="Proteomes" id="UP000573327"/>
    </source>
</evidence>
<dbReference type="Gene3D" id="2.40.10.10">
    <property type="entry name" value="Trypsin-like serine proteases"/>
    <property type="match status" value="2"/>
</dbReference>
<dbReference type="InterPro" id="IPR043504">
    <property type="entry name" value="Peptidase_S1_PA_chymotrypsin"/>
</dbReference>
<proteinExistence type="predicted"/>
<evidence type="ECO:0000313" key="3">
    <source>
        <dbReference type="EMBL" id="MBB4949723.1"/>
    </source>
</evidence>
<dbReference type="Pfam" id="PF13365">
    <property type="entry name" value="Trypsin_2"/>
    <property type="match status" value="1"/>
</dbReference>
<sequence length="604" mass="64744">MANPYWLARISVGGPEPTVGAGVLVTDRLVLTCAHVVHGRATAEVRLVNRPDHPGLSATVLRRGPWPSGRHGRDGTGDVAVLELAEPVPQRVARPAEFAPLHHWDRPPYPGLTAHGFPLDHEAGRSSEIRPTRGGMLIGGELVQLEHDTHGMPLSPGFSGGPVVDSESGELIGIVTAAQDTLDRPPVPGRDGRIRPAVRLGQMLPAGALARYVPELADLIPGAALPADQVRELRTLVTAAGPVADPLELYRAATAAQGLLDPPTRPATLWETCWFLLSEVTEAPGTAHHPVREFAGLLAASATDPTQRERLDRLAAGADSGRTTGERWRPILVEIGHSGSGRGKFTVGVRTVRGGEYGPPRLRTLGRSALQGEVLAEIDRQLGLLAADGAELIVFVLPRTLLTVPVHGWTGKRSFGPLGADHAVVVVDRQRRDSAVDRRKLEMNWALRQTERRTVVHGVDCAEPGEPRALYHLLGPVERPHLPALPGLPKGRPYGPLLDAALSAGAHAVIWPEWTCGERHHPGRNCRGSRFTAKLAVELAGSPPGELPSRIKELRHQAEESGDPAGHWAAGLVLLWEDPQLLPSPHRPYPVAPTVRQSRPGAGQ</sequence>
<gene>
    <name evidence="3" type="ORF">F4556_005258</name>
</gene>
<dbReference type="AlphaFoldDB" id="A0A7W7WK04"/>
<dbReference type="InterPro" id="IPR009003">
    <property type="entry name" value="Peptidase_S1_PA"/>
</dbReference>
<feature type="domain" description="vWA-MoxR associated protein C-terminal" evidence="2">
    <location>
        <begin position="344"/>
        <end position="579"/>
    </location>
</feature>
<evidence type="ECO:0000259" key="2">
    <source>
        <dbReference type="Pfam" id="PF20028"/>
    </source>
</evidence>
<reference evidence="3 4" key="1">
    <citation type="submission" date="2020-08" db="EMBL/GenBank/DDBJ databases">
        <title>Sequencing the genomes of 1000 actinobacteria strains.</title>
        <authorList>
            <person name="Klenk H.-P."/>
        </authorList>
    </citation>
    <scope>NUCLEOTIDE SEQUENCE [LARGE SCALE GENOMIC DNA]</scope>
    <source>
        <strain evidence="3 4">DSM 44786</strain>
    </source>
</reference>
<organism evidence="3 4">
    <name type="scientific">Kitasatospora gansuensis</name>
    <dbReference type="NCBI Taxonomy" id="258050"/>
    <lineage>
        <taxon>Bacteria</taxon>
        <taxon>Bacillati</taxon>
        <taxon>Actinomycetota</taxon>
        <taxon>Actinomycetes</taxon>
        <taxon>Kitasatosporales</taxon>
        <taxon>Streptomycetaceae</taxon>
        <taxon>Kitasatospora</taxon>
    </lineage>
</organism>
<evidence type="ECO:0000256" key="1">
    <source>
        <dbReference type="SAM" id="MobiDB-lite"/>
    </source>
</evidence>
<dbReference type="Proteomes" id="UP000573327">
    <property type="component" value="Unassembled WGS sequence"/>
</dbReference>
<dbReference type="InterPro" id="IPR045450">
    <property type="entry name" value="VMAP_C"/>
</dbReference>
<dbReference type="Pfam" id="PF20028">
    <property type="entry name" value="VMAP-C"/>
    <property type="match status" value="1"/>
</dbReference>
<feature type="region of interest" description="Disordered" evidence="1">
    <location>
        <begin position="585"/>
        <end position="604"/>
    </location>
</feature>
<protein>
    <recommendedName>
        <fullName evidence="2">vWA-MoxR associated protein C-terminal domain-containing protein</fullName>
    </recommendedName>
</protein>
<keyword evidence="4" id="KW-1185">Reference proteome</keyword>
<dbReference type="RefSeq" id="WP_184920277.1">
    <property type="nucleotide sequence ID" value="NZ_JACHJR010000001.1"/>
</dbReference>